<feature type="chain" id="PRO_5042115174" evidence="1">
    <location>
        <begin position="26"/>
        <end position="108"/>
    </location>
</feature>
<proteinExistence type="predicted"/>
<evidence type="ECO:0000313" key="3">
    <source>
        <dbReference type="Proteomes" id="UP001279734"/>
    </source>
</evidence>
<reference evidence="2" key="1">
    <citation type="submission" date="2023-05" db="EMBL/GenBank/DDBJ databases">
        <title>Nepenthes gracilis genome sequencing.</title>
        <authorList>
            <person name="Fukushima K."/>
        </authorList>
    </citation>
    <scope>NUCLEOTIDE SEQUENCE</scope>
    <source>
        <strain evidence="2">SING2019-196</strain>
    </source>
</reference>
<gene>
    <name evidence="2" type="ORF">Nepgr_024071</name>
</gene>
<dbReference type="AlphaFoldDB" id="A0AAD3XYF8"/>
<comment type="caution">
    <text evidence="2">The sequence shown here is derived from an EMBL/GenBank/DDBJ whole genome shotgun (WGS) entry which is preliminary data.</text>
</comment>
<feature type="signal peptide" evidence="1">
    <location>
        <begin position="1"/>
        <end position="25"/>
    </location>
</feature>
<keyword evidence="1" id="KW-0732">Signal</keyword>
<protein>
    <submittedName>
        <fullName evidence="2">Uncharacterized protein</fullName>
    </submittedName>
</protein>
<name>A0AAD3XYF8_NEPGR</name>
<evidence type="ECO:0000313" key="2">
    <source>
        <dbReference type="EMBL" id="GMH22228.1"/>
    </source>
</evidence>
<accession>A0AAD3XYF8</accession>
<evidence type="ECO:0000256" key="1">
    <source>
        <dbReference type="SAM" id="SignalP"/>
    </source>
</evidence>
<organism evidence="2 3">
    <name type="scientific">Nepenthes gracilis</name>
    <name type="common">Slender pitcher plant</name>
    <dbReference type="NCBI Taxonomy" id="150966"/>
    <lineage>
        <taxon>Eukaryota</taxon>
        <taxon>Viridiplantae</taxon>
        <taxon>Streptophyta</taxon>
        <taxon>Embryophyta</taxon>
        <taxon>Tracheophyta</taxon>
        <taxon>Spermatophyta</taxon>
        <taxon>Magnoliopsida</taxon>
        <taxon>eudicotyledons</taxon>
        <taxon>Gunneridae</taxon>
        <taxon>Pentapetalae</taxon>
        <taxon>Caryophyllales</taxon>
        <taxon>Nepenthaceae</taxon>
        <taxon>Nepenthes</taxon>
    </lineage>
</organism>
<dbReference type="Proteomes" id="UP001279734">
    <property type="component" value="Unassembled WGS sequence"/>
</dbReference>
<dbReference type="EMBL" id="BSYO01000024">
    <property type="protein sequence ID" value="GMH22228.1"/>
    <property type="molecule type" value="Genomic_DNA"/>
</dbReference>
<sequence length="108" mass="11505">MPLNPLSMLTLQCLLTKLAAGYVHGICQDLSAPRCSDLSSFIQNHPPGMERMEGLSSSSAPLRIDARIFIVPWQHLSKASDMACGKEMLTGVTTGDGSFGSSPDPSLL</sequence>
<keyword evidence="3" id="KW-1185">Reference proteome</keyword>